<feature type="domain" description="SnoaL-like" evidence="1">
    <location>
        <begin position="32"/>
        <end position="161"/>
    </location>
</feature>
<dbReference type="EMBL" id="UINC01013170">
    <property type="protein sequence ID" value="SVA57070.1"/>
    <property type="molecule type" value="Genomic_DNA"/>
</dbReference>
<dbReference type="SUPFAM" id="SSF54427">
    <property type="entry name" value="NTF2-like"/>
    <property type="match status" value="1"/>
</dbReference>
<organism evidence="2">
    <name type="scientific">marine metagenome</name>
    <dbReference type="NCBI Taxonomy" id="408172"/>
    <lineage>
        <taxon>unclassified sequences</taxon>
        <taxon>metagenomes</taxon>
        <taxon>ecological metagenomes</taxon>
    </lineage>
</organism>
<dbReference type="InterPro" id="IPR037401">
    <property type="entry name" value="SnoaL-like"/>
</dbReference>
<accession>A0A381WXB4</accession>
<gene>
    <name evidence="2" type="ORF">METZ01_LOCUS109924</name>
</gene>
<evidence type="ECO:0000313" key="2">
    <source>
        <dbReference type="EMBL" id="SVA57070.1"/>
    </source>
</evidence>
<evidence type="ECO:0000259" key="1">
    <source>
        <dbReference type="Pfam" id="PF13474"/>
    </source>
</evidence>
<reference evidence="2" key="1">
    <citation type="submission" date="2018-05" db="EMBL/GenBank/DDBJ databases">
        <authorList>
            <person name="Lanie J.A."/>
            <person name="Ng W.-L."/>
            <person name="Kazmierczak K.M."/>
            <person name="Andrzejewski T.M."/>
            <person name="Davidsen T.M."/>
            <person name="Wayne K.J."/>
            <person name="Tettelin H."/>
            <person name="Glass J.I."/>
            <person name="Rusch D."/>
            <person name="Podicherti R."/>
            <person name="Tsui H.-C.T."/>
            <person name="Winkler M.E."/>
        </authorList>
    </citation>
    <scope>NUCLEOTIDE SEQUENCE</scope>
</reference>
<sequence>MIKNRIQGAFHLLAILALCASSAVHADDRSDVKDLINKYTNSQTLENMNTQAQLMASDRTYIANGTRYSNNEISMAIQTANNAVTRKASPGMQRISTAEDVHIRLNGGTAIVSFYLIMNDINNAANIKAGQAAMTTIYATVSMALFKIDGDWKIVHTHFSPTK</sequence>
<dbReference type="InterPro" id="IPR032710">
    <property type="entry name" value="NTF2-like_dom_sf"/>
</dbReference>
<dbReference type="AlphaFoldDB" id="A0A381WXB4"/>
<dbReference type="Gene3D" id="3.10.450.50">
    <property type="match status" value="1"/>
</dbReference>
<proteinExistence type="predicted"/>
<protein>
    <recommendedName>
        <fullName evidence="1">SnoaL-like domain-containing protein</fullName>
    </recommendedName>
</protein>
<name>A0A381WXB4_9ZZZZ</name>
<dbReference type="Pfam" id="PF13474">
    <property type="entry name" value="SnoaL_3"/>
    <property type="match status" value="1"/>
</dbReference>